<dbReference type="Proteomes" id="UP000287188">
    <property type="component" value="Unassembled WGS sequence"/>
</dbReference>
<dbReference type="CDD" id="cd00302">
    <property type="entry name" value="cytochrome_P450"/>
    <property type="match status" value="1"/>
</dbReference>
<accession>A0A402AUD2</accession>
<dbReference type="GO" id="GO:0020037">
    <property type="term" value="F:heme binding"/>
    <property type="evidence" value="ECO:0007669"/>
    <property type="project" value="InterPro"/>
</dbReference>
<dbReference type="InterPro" id="IPR001128">
    <property type="entry name" value="Cyt_P450"/>
</dbReference>
<dbReference type="AlphaFoldDB" id="A0A402AUD2"/>
<gene>
    <name evidence="7" type="ORF">KDK_65280</name>
</gene>
<evidence type="ECO:0000256" key="6">
    <source>
        <dbReference type="RuleBase" id="RU000461"/>
    </source>
</evidence>
<keyword evidence="5 6" id="KW-0349">Heme</keyword>
<evidence type="ECO:0000313" key="7">
    <source>
        <dbReference type="EMBL" id="GCE22728.1"/>
    </source>
</evidence>
<reference evidence="8" key="1">
    <citation type="submission" date="2018-12" db="EMBL/GenBank/DDBJ databases">
        <title>Tengunoibacter tsumagoiensis gen. nov., sp. nov., Dictyobacter kobayashii sp. nov., D. alpinus sp. nov., and D. joshuensis sp. nov. and description of Dictyobacteraceae fam. nov. within the order Ktedonobacterales isolated from Tengu-no-mugimeshi.</title>
        <authorList>
            <person name="Wang C.M."/>
            <person name="Zheng Y."/>
            <person name="Sakai Y."/>
            <person name="Toyoda A."/>
            <person name="Minakuchi Y."/>
            <person name="Abe K."/>
            <person name="Yokota A."/>
            <person name="Yabe S."/>
        </authorList>
    </citation>
    <scope>NUCLEOTIDE SEQUENCE [LARGE SCALE GENOMIC DNA]</scope>
    <source>
        <strain evidence="8">Uno11</strain>
    </source>
</reference>
<dbReference type="PANTHER" id="PTHR24305">
    <property type="entry name" value="CYTOCHROME P450"/>
    <property type="match status" value="1"/>
</dbReference>
<dbReference type="InterPro" id="IPR050121">
    <property type="entry name" value="Cytochrome_P450_monoxygenase"/>
</dbReference>
<dbReference type="OrthoDB" id="140159at2"/>
<dbReference type="GO" id="GO:0004497">
    <property type="term" value="F:monooxygenase activity"/>
    <property type="evidence" value="ECO:0007669"/>
    <property type="project" value="UniProtKB-KW"/>
</dbReference>
<keyword evidence="6" id="KW-0503">Monooxygenase</keyword>
<dbReference type="PRINTS" id="PR00465">
    <property type="entry name" value="EP450IV"/>
</dbReference>
<name>A0A402AUD2_9CHLR</name>
<dbReference type="EMBL" id="BIFS01000002">
    <property type="protein sequence ID" value="GCE22728.1"/>
    <property type="molecule type" value="Genomic_DNA"/>
</dbReference>
<dbReference type="InterPro" id="IPR002403">
    <property type="entry name" value="Cyt_P450_E_grp-IV"/>
</dbReference>
<dbReference type="RefSeq" id="WP_136625318.1">
    <property type="nucleotide sequence ID" value="NZ_BIFS01000002.1"/>
</dbReference>
<comment type="cofactor">
    <cofactor evidence="1 5">
        <name>heme</name>
        <dbReference type="ChEBI" id="CHEBI:30413"/>
    </cofactor>
</comment>
<evidence type="ECO:0000256" key="3">
    <source>
        <dbReference type="ARBA" id="ARBA00022723"/>
    </source>
</evidence>
<organism evidence="7 8">
    <name type="scientific">Dictyobacter kobayashii</name>
    <dbReference type="NCBI Taxonomy" id="2014872"/>
    <lineage>
        <taxon>Bacteria</taxon>
        <taxon>Bacillati</taxon>
        <taxon>Chloroflexota</taxon>
        <taxon>Ktedonobacteria</taxon>
        <taxon>Ktedonobacterales</taxon>
        <taxon>Dictyobacteraceae</taxon>
        <taxon>Dictyobacter</taxon>
    </lineage>
</organism>
<proteinExistence type="inferred from homology"/>
<comment type="caution">
    <text evidence="7">The sequence shown here is derived from an EMBL/GenBank/DDBJ whole genome shotgun (WGS) entry which is preliminary data.</text>
</comment>
<protein>
    <recommendedName>
        <fullName evidence="9">Cytochrome P450</fullName>
    </recommendedName>
</protein>
<dbReference type="PANTHER" id="PTHR24305:SF166">
    <property type="entry name" value="CYTOCHROME P450 12A4, MITOCHONDRIAL-RELATED"/>
    <property type="match status" value="1"/>
</dbReference>
<dbReference type="PRINTS" id="PR00385">
    <property type="entry name" value="P450"/>
</dbReference>
<evidence type="ECO:0000256" key="5">
    <source>
        <dbReference type="PIRSR" id="PIRSR602403-1"/>
    </source>
</evidence>
<dbReference type="Gene3D" id="1.10.630.10">
    <property type="entry name" value="Cytochrome P450"/>
    <property type="match status" value="1"/>
</dbReference>
<keyword evidence="8" id="KW-1185">Reference proteome</keyword>
<feature type="binding site" description="axial binding residue" evidence="5">
    <location>
        <position position="132"/>
    </location>
    <ligand>
        <name>heme</name>
        <dbReference type="ChEBI" id="CHEBI:30413"/>
    </ligand>
    <ligandPart>
        <name>Fe</name>
        <dbReference type="ChEBI" id="CHEBI:18248"/>
    </ligandPart>
</feature>
<comment type="similarity">
    <text evidence="2 6">Belongs to the cytochrome P450 family.</text>
</comment>
<dbReference type="GO" id="GO:0016705">
    <property type="term" value="F:oxidoreductase activity, acting on paired donors, with incorporation or reduction of molecular oxygen"/>
    <property type="evidence" value="ECO:0007669"/>
    <property type="project" value="InterPro"/>
</dbReference>
<evidence type="ECO:0000256" key="1">
    <source>
        <dbReference type="ARBA" id="ARBA00001971"/>
    </source>
</evidence>
<dbReference type="Pfam" id="PF00067">
    <property type="entry name" value="p450"/>
    <property type="match status" value="1"/>
</dbReference>
<dbReference type="GO" id="GO:0005506">
    <property type="term" value="F:iron ion binding"/>
    <property type="evidence" value="ECO:0007669"/>
    <property type="project" value="InterPro"/>
</dbReference>
<keyword evidence="6" id="KW-0560">Oxidoreductase</keyword>
<sequence>MANTCSFMIYALLKNPAVLQRVLQEVDAVWSRRDFSWEALKQMPALHGAAMETLRLYPVATGHRTRIAQPFSYAGYQLSPGDDVFVAMTVSHFLPELYPEPERFDIDRYREPRNEHRQRGAYSPFGLGNHTCLGAGIAEVEIMVTMATLFYRYQLSMEPADYLLSIEHDPTPAPGKDFCIAVNGIRNE</sequence>
<dbReference type="PROSITE" id="PS00086">
    <property type="entry name" value="CYTOCHROME_P450"/>
    <property type="match status" value="1"/>
</dbReference>
<dbReference type="SUPFAM" id="SSF48264">
    <property type="entry name" value="Cytochrome P450"/>
    <property type="match status" value="1"/>
</dbReference>
<evidence type="ECO:0000256" key="2">
    <source>
        <dbReference type="ARBA" id="ARBA00010617"/>
    </source>
</evidence>
<evidence type="ECO:0008006" key="9">
    <source>
        <dbReference type="Google" id="ProtNLM"/>
    </source>
</evidence>
<dbReference type="InterPro" id="IPR017972">
    <property type="entry name" value="Cyt_P450_CS"/>
</dbReference>
<evidence type="ECO:0000256" key="4">
    <source>
        <dbReference type="ARBA" id="ARBA00023004"/>
    </source>
</evidence>
<keyword evidence="3 5" id="KW-0479">Metal-binding</keyword>
<keyword evidence="4 5" id="KW-0408">Iron</keyword>
<evidence type="ECO:0000313" key="8">
    <source>
        <dbReference type="Proteomes" id="UP000287188"/>
    </source>
</evidence>
<dbReference type="InterPro" id="IPR036396">
    <property type="entry name" value="Cyt_P450_sf"/>
</dbReference>